<dbReference type="PROSITE" id="PS50195">
    <property type="entry name" value="PX"/>
    <property type="match status" value="1"/>
</dbReference>
<protein>
    <submittedName>
        <fullName evidence="2">Sorting nexin grd19 like protein</fullName>
    </submittedName>
</protein>
<dbReference type="AlphaFoldDB" id="A0A0F9WUN1"/>
<dbReference type="Proteomes" id="UP000034350">
    <property type="component" value="Unassembled WGS sequence"/>
</dbReference>
<dbReference type="RefSeq" id="XP_024332200.1">
    <property type="nucleotide sequence ID" value="XM_024475035.1"/>
</dbReference>
<dbReference type="VEuPathDB" id="MicrosporidiaDB:G9O61_00g016000"/>
<dbReference type="Pfam" id="PF00787">
    <property type="entry name" value="PX"/>
    <property type="match status" value="1"/>
</dbReference>
<dbReference type="GO" id="GO:0035091">
    <property type="term" value="F:phosphatidylinositol binding"/>
    <property type="evidence" value="ECO:0007669"/>
    <property type="project" value="InterPro"/>
</dbReference>
<accession>A0A0F9WUN1</accession>
<dbReference type="EMBL" id="JPQZ01000003">
    <property type="protein sequence ID" value="KKO76458.1"/>
    <property type="molecule type" value="Genomic_DNA"/>
</dbReference>
<feature type="domain" description="PX" evidence="1">
    <location>
        <begin position="4"/>
        <end position="117"/>
    </location>
</feature>
<gene>
    <name evidence="2" type="ORF">AAJ76_3000125974</name>
</gene>
<name>A0A0F9WUN1_9MICR</name>
<evidence type="ECO:0000313" key="2">
    <source>
        <dbReference type="EMBL" id="KKO76458.1"/>
    </source>
</evidence>
<reference evidence="2 3" key="1">
    <citation type="journal article" date="2015" name="Environ. Microbiol.">
        <title>Genome analyses suggest the presence of polyploidy and recent human-driven expansions in eight global populations of the honeybee pathogen Nosema ceranae.</title>
        <authorList>
            <person name="Pelin A."/>
            <person name="Selman M."/>
            <person name="Aris-Brosou S."/>
            <person name="Farinelli L."/>
            <person name="Corradi N."/>
        </authorList>
    </citation>
    <scope>NUCLEOTIDE SEQUENCE [LARGE SCALE GENOMIC DNA]</scope>
    <source>
        <strain evidence="2 3">PA08 1199</strain>
    </source>
</reference>
<dbReference type="InterPro" id="IPR001683">
    <property type="entry name" value="PX_dom"/>
</dbReference>
<dbReference type="GeneID" id="36319966"/>
<dbReference type="SUPFAM" id="SSF64268">
    <property type="entry name" value="PX domain"/>
    <property type="match status" value="1"/>
</dbReference>
<dbReference type="Gene3D" id="3.30.1520.10">
    <property type="entry name" value="Phox-like domain"/>
    <property type="match status" value="1"/>
</dbReference>
<dbReference type="VEuPathDB" id="MicrosporidiaDB:AAJ76_3000125974"/>
<organism evidence="2 3">
    <name type="scientific">Vairimorpha ceranae</name>
    <dbReference type="NCBI Taxonomy" id="40302"/>
    <lineage>
        <taxon>Eukaryota</taxon>
        <taxon>Fungi</taxon>
        <taxon>Fungi incertae sedis</taxon>
        <taxon>Microsporidia</taxon>
        <taxon>Nosematidae</taxon>
        <taxon>Vairimorpha</taxon>
    </lineage>
</organism>
<sequence>MHLVSKDIIEGYISSTKCVSNSYTLYEIVVITNIINMKNYKIIYKRYSDFSKLHKKISKHIKELPVFPDKKIKKLDEKVVKERVMRFNFYVKYICMLIVKKELNDYCKKIILDFLSY</sequence>
<keyword evidence="3" id="KW-1185">Reference proteome</keyword>
<evidence type="ECO:0000313" key="3">
    <source>
        <dbReference type="Proteomes" id="UP000034350"/>
    </source>
</evidence>
<dbReference type="InterPro" id="IPR036871">
    <property type="entry name" value="PX_dom_sf"/>
</dbReference>
<evidence type="ECO:0000259" key="1">
    <source>
        <dbReference type="PROSITE" id="PS50195"/>
    </source>
</evidence>
<proteinExistence type="predicted"/>
<comment type="caution">
    <text evidence="2">The sequence shown here is derived from an EMBL/GenBank/DDBJ whole genome shotgun (WGS) entry which is preliminary data.</text>
</comment>